<dbReference type="PROSITE" id="PS50800">
    <property type="entry name" value="SAP"/>
    <property type="match status" value="1"/>
</dbReference>
<keyword evidence="13" id="KW-0238">DNA-binding</keyword>
<dbReference type="InterPro" id="IPR039577">
    <property type="entry name" value="Rad18"/>
</dbReference>
<keyword evidence="11" id="KW-0833">Ubl conjugation pathway</keyword>
<dbReference type="GO" id="GO:0008270">
    <property type="term" value="F:zinc ion binding"/>
    <property type="evidence" value="ECO:0007669"/>
    <property type="project" value="UniProtKB-KW"/>
</dbReference>
<evidence type="ECO:0000256" key="3">
    <source>
        <dbReference type="ARBA" id="ARBA00004906"/>
    </source>
</evidence>
<keyword evidence="8" id="KW-0479">Metal-binding</keyword>
<dbReference type="STRING" id="1314790.A0A1Y1YNV7"/>
<evidence type="ECO:0000256" key="7">
    <source>
        <dbReference type="ARBA" id="ARBA00022679"/>
    </source>
</evidence>
<evidence type="ECO:0000259" key="21">
    <source>
        <dbReference type="PROSITE" id="PS50089"/>
    </source>
</evidence>
<evidence type="ECO:0000256" key="18">
    <source>
        <dbReference type="ARBA" id="ARBA00082369"/>
    </source>
</evidence>
<keyword evidence="24" id="KW-1185">Reference proteome</keyword>
<sequence length="324" mass="36879">MDFTLEDPSEWPIPELEEIDFRLRCPICKEFLQTAMFFPNCSHNFCSLCIRRSLQLEHICPVCRESAQENQLKNNLTLDGIVQAFTSCRAKVLSIIKSKDEATESTFTSETISEETHATRSQQTQRNENPSESSDSSAFSEPIDSKDPIGRSELQKLPKLCYNIMTDKQLRKVLKELGIPSHGDKAAMQRRHTEYLNLYNANCDSTNLKSTATLLKELRNWEKIHGSRSPQSKSFKNVSQDELLAHAEKYSSEFDKLIQSATPKRKEAPVGDVAQTKRQCSSAVIEDDETDLEDASHSLVEEVIKFSKKHPEPMESTPTRFPEM</sequence>
<keyword evidence="14" id="KW-0234">DNA repair</keyword>
<dbReference type="InterPro" id="IPR013083">
    <property type="entry name" value="Znf_RING/FYVE/PHD"/>
</dbReference>
<dbReference type="GO" id="GO:0006301">
    <property type="term" value="P:DNA damage tolerance"/>
    <property type="evidence" value="ECO:0007669"/>
    <property type="project" value="InterPro"/>
</dbReference>
<feature type="domain" description="SAP" evidence="22">
    <location>
        <begin position="162"/>
        <end position="196"/>
    </location>
</feature>
<dbReference type="GO" id="GO:0097505">
    <property type="term" value="C:Rad6-Rad18 complex"/>
    <property type="evidence" value="ECO:0007669"/>
    <property type="project" value="TreeGrafter"/>
</dbReference>
<feature type="domain" description="RING-type" evidence="21">
    <location>
        <begin position="25"/>
        <end position="64"/>
    </location>
</feature>
<name>A0A1Y1YNV7_9FUNG</name>
<evidence type="ECO:0000256" key="11">
    <source>
        <dbReference type="ARBA" id="ARBA00022786"/>
    </source>
</evidence>
<comment type="catalytic activity">
    <reaction evidence="1">
        <text>S-ubiquitinyl-[E2 ubiquitin-conjugating enzyme]-L-cysteine + [acceptor protein]-L-lysine = [E2 ubiquitin-conjugating enzyme]-L-cysteine + N(6)-ubiquitinyl-[acceptor protein]-L-lysine.</text>
        <dbReference type="EC" id="2.3.2.27"/>
    </reaction>
</comment>
<evidence type="ECO:0000256" key="6">
    <source>
        <dbReference type="ARBA" id="ARBA00015551"/>
    </source>
</evidence>
<feature type="compositionally biased region" description="Polar residues" evidence="20">
    <location>
        <begin position="119"/>
        <end position="128"/>
    </location>
</feature>
<keyword evidence="12" id="KW-0862">Zinc</keyword>
<evidence type="ECO:0000256" key="9">
    <source>
        <dbReference type="ARBA" id="ARBA00022763"/>
    </source>
</evidence>
<evidence type="ECO:0000313" key="24">
    <source>
        <dbReference type="Proteomes" id="UP000193498"/>
    </source>
</evidence>
<evidence type="ECO:0000256" key="14">
    <source>
        <dbReference type="ARBA" id="ARBA00023204"/>
    </source>
</evidence>
<evidence type="ECO:0000256" key="8">
    <source>
        <dbReference type="ARBA" id="ARBA00022723"/>
    </source>
</evidence>
<dbReference type="PROSITE" id="PS50089">
    <property type="entry name" value="ZF_RING_2"/>
    <property type="match status" value="1"/>
</dbReference>
<keyword evidence="15" id="KW-0539">Nucleus</keyword>
<dbReference type="FunCoup" id="A0A1Y1YNV7">
    <property type="interactions" value="210"/>
</dbReference>
<dbReference type="InParanoid" id="A0A1Y1YNV7"/>
<evidence type="ECO:0000256" key="13">
    <source>
        <dbReference type="ARBA" id="ARBA00023125"/>
    </source>
</evidence>
<evidence type="ECO:0000256" key="17">
    <source>
        <dbReference type="ARBA" id="ARBA00074353"/>
    </source>
</evidence>
<dbReference type="GO" id="GO:0006281">
    <property type="term" value="P:DNA repair"/>
    <property type="evidence" value="ECO:0007669"/>
    <property type="project" value="UniProtKB-KW"/>
</dbReference>
<feature type="region of interest" description="Disordered" evidence="20">
    <location>
        <begin position="262"/>
        <end position="294"/>
    </location>
</feature>
<proteinExistence type="inferred from homology"/>
<feature type="region of interest" description="Disordered" evidence="20">
    <location>
        <begin position="104"/>
        <end position="150"/>
    </location>
</feature>
<dbReference type="OrthoDB" id="9049620at2759"/>
<dbReference type="EMBL" id="MCFE01000097">
    <property type="protein sequence ID" value="ORX99446.1"/>
    <property type="molecule type" value="Genomic_DNA"/>
</dbReference>
<evidence type="ECO:0000256" key="15">
    <source>
        <dbReference type="ARBA" id="ARBA00023242"/>
    </source>
</evidence>
<comment type="similarity">
    <text evidence="4">Belongs to the RAD18 family.</text>
</comment>
<dbReference type="GO" id="GO:0003697">
    <property type="term" value="F:single-stranded DNA binding"/>
    <property type="evidence" value="ECO:0007669"/>
    <property type="project" value="InterPro"/>
</dbReference>
<dbReference type="Proteomes" id="UP000193498">
    <property type="component" value="Unassembled WGS sequence"/>
</dbReference>
<keyword evidence="9" id="KW-0227">DNA damage</keyword>
<evidence type="ECO:0000256" key="4">
    <source>
        <dbReference type="ARBA" id="ARBA00009506"/>
    </source>
</evidence>
<dbReference type="GO" id="GO:0061630">
    <property type="term" value="F:ubiquitin protein ligase activity"/>
    <property type="evidence" value="ECO:0007669"/>
    <property type="project" value="UniProtKB-EC"/>
</dbReference>
<evidence type="ECO:0000256" key="20">
    <source>
        <dbReference type="SAM" id="MobiDB-lite"/>
    </source>
</evidence>
<keyword evidence="10 19" id="KW-0863">Zinc-finger</keyword>
<dbReference type="EC" id="2.3.2.27" evidence="5"/>
<dbReference type="AlphaFoldDB" id="A0A1Y1YNV7"/>
<evidence type="ECO:0000256" key="12">
    <source>
        <dbReference type="ARBA" id="ARBA00022833"/>
    </source>
</evidence>
<dbReference type="PANTHER" id="PTHR14134">
    <property type="entry name" value="E3 UBIQUITIN-PROTEIN LIGASE RAD18"/>
    <property type="match status" value="1"/>
</dbReference>
<dbReference type="Gene3D" id="3.30.40.10">
    <property type="entry name" value="Zinc/RING finger domain, C3HC4 (zinc finger)"/>
    <property type="match status" value="1"/>
</dbReference>
<evidence type="ECO:0000259" key="22">
    <source>
        <dbReference type="PROSITE" id="PS50800"/>
    </source>
</evidence>
<accession>A0A1Y1YNV7</accession>
<evidence type="ECO:0000256" key="19">
    <source>
        <dbReference type="PROSITE-ProRule" id="PRU00175"/>
    </source>
</evidence>
<evidence type="ECO:0000256" key="10">
    <source>
        <dbReference type="ARBA" id="ARBA00022771"/>
    </source>
</evidence>
<dbReference type="SUPFAM" id="SSF57850">
    <property type="entry name" value="RING/U-box"/>
    <property type="match status" value="1"/>
</dbReference>
<keyword evidence="7" id="KW-0808">Transferase</keyword>
<evidence type="ECO:0000313" key="23">
    <source>
        <dbReference type="EMBL" id="ORX99446.1"/>
    </source>
</evidence>
<dbReference type="InterPro" id="IPR003034">
    <property type="entry name" value="SAP_dom"/>
</dbReference>
<dbReference type="FunFam" id="3.30.40.10:FF:000172">
    <property type="entry name" value="E3 ubiquitin-protein ligase RAD18"/>
    <property type="match status" value="1"/>
</dbReference>
<comment type="subcellular location">
    <subcellularLocation>
        <location evidence="2">Nucleus</location>
    </subcellularLocation>
</comment>
<dbReference type="PROSITE" id="PS00518">
    <property type="entry name" value="ZF_RING_1"/>
    <property type="match status" value="1"/>
</dbReference>
<dbReference type="Pfam" id="PF13923">
    <property type="entry name" value="zf-C3HC4_2"/>
    <property type="match status" value="1"/>
</dbReference>
<dbReference type="InterPro" id="IPR017907">
    <property type="entry name" value="Znf_RING_CS"/>
</dbReference>
<dbReference type="Pfam" id="PF02037">
    <property type="entry name" value="SAP"/>
    <property type="match status" value="1"/>
</dbReference>
<comment type="caution">
    <text evidence="23">The sequence shown here is derived from an EMBL/GenBank/DDBJ whole genome shotgun (WGS) entry which is preliminary data.</text>
</comment>
<feature type="compositionally biased region" description="Low complexity" evidence="20">
    <location>
        <begin position="130"/>
        <end position="142"/>
    </location>
</feature>
<dbReference type="GO" id="GO:0005634">
    <property type="term" value="C:nucleus"/>
    <property type="evidence" value="ECO:0007669"/>
    <property type="project" value="UniProtKB-SubCell"/>
</dbReference>
<dbReference type="GO" id="GO:0006513">
    <property type="term" value="P:protein monoubiquitination"/>
    <property type="evidence" value="ECO:0007669"/>
    <property type="project" value="InterPro"/>
</dbReference>
<evidence type="ECO:0000256" key="5">
    <source>
        <dbReference type="ARBA" id="ARBA00012483"/>
    </source>
</evidence>
<organism evidence="23 24">
    <name type="scientific">Basidiobolus meristosporus CBS 931.73</name>
    <dbReference type="NCBI Taxonomy" id="1314790"/>
    <lineage>
        <taxon>Eukaryota</taxon>
        <taxon>Fungi</taxon>
        <taxon>Fungi incertae sedis</taxon>
        <taxon>Zoopagomycota</taxon>
        <taxon>Entomophthoromycotina</taxon>
        <taxon>Basidiobolomycetes</taxon>
        <taxon>Basidiobolales</taxon>
        <taxon>Basidiobolaceae</taxon>
        <taxon>Basidiobolus</taxon>
    </lineage>
</organism>
<evidence type="ECO:0000256" key="2">
    <source>
        <dbReference type="ARBA" id="ARBA00004123"/>
    </source>
</evidence>
<reference evidence="23 24" key="1">
    <citation type="submission" date="2016-07" db="EMBL/GenBank/DDBJ databases">
        <title>Pervasive Adenine N6-methylation of Active Genes in Fungi.</title>
        <authorList>
            <consortium name="DOE Joint Genome Institute"/>
            <person name="Mondo S.J."/>
            <person name="Dannebaum R.O."/>
            <person name="Kuo R.C."/>
            <person name="Labutti K."/>
            <person name="Haridas S."/>
            <person name="Kuo A."/>
            <person name="Salamov A."/>
            <person name="Ahrendt S.R."/>
            <person name="Lipzen A."/>
            <person name="Sullivan W."/>
            <person name="Andreopoulos W.B."/>
            <person name="Clum A."/>
            <person name="Lindquist E."/>
            <person name="Daum C."/>
            <person name="Ramamoorthy G.K."/>
            <person name="Gryganskyi A."/>
            <person name="Culley D."/>
            <person name="Magnuson J.K."/>
            <person name="James T.Y."/>
            <person name="O'Malley M.A."/>
            <person name="Stajich J.E."/>
            <person name="Spatafora J.W."/>
            <person name="Visel A."/>
            <person name="Grigoriev I.V."/>
        </authorList>
    </citation>
    <scope>NUCLEOTIDE SEQUENCE [LARGE SCALE GENOMIC DNA]</scope>
    <source>
        <strain evidence="23 24">CBS 931.73</strain>
    </source>
</reference>
<dbReference type="SMART" id="SM00513">
    <property type="entry name" value="SAP"/>
    <property type="match status" value="1"/>
</dbReference>
<gene>
    <name evidence="23" type="ORF">K493DRAFT_335740</name>
</gene>
<dbReference type="PANTHER" id="PTHR14134:SF2">
    <property type="entry name" value="E3 UBIQUITIN-PROTEIN LIGASE RAD18"/>
    <property type="match status" value="1"/>
</dbReference>
<dbReference type="InterPro" id="IPR001841">
    <property type="entry name" value="Znf_RING"/>
</dbReference>
<protein>
    <recommendedName>
        <fullName evidence="6">Postreplication repair E3 ubiquitin-protein ligase RAD18</fullName>
        <ecNumber evidence="5">2.3.2.27</ecNumber>
    </recommendedName>
    <alternativeName>
        <fullName evidence="17">Postreplication repair E3 ubiquitin-protein ligase rad18</fullName>
    </alternativeName>
    <alternativeName>
        <fullName evidence="16 18">RING-type E3 ubiquitin transferase RAD18</fullName>
    </alternativeName>
</protein>
<evidence type="ECO:0000256" key="1">
    <source>
        <dbReference type="ARBA" id="ARBA00000900"/>
    </source>
</evidence>
<dbReference type="SMART" id="SM00184">
    <property type="entry name" value="RING"/>
    <property type="match status" value="1"/>
</dbReference>
<comment type="pathway">
    <text evidence="3">Protein modification; protein ubiquitination.</text>
</comment>
<evidence type="ECO:0000256" key="16">
    <source>
        <dbReference type="ARBA" id="ARBA00031783"/>
    </source>
</evidence>